<protein>
    <submittedName>
        <fullName evidence="2">Oligopeptide ABC transporter, periplasmic oligopeptide-binding protein OppA (TC 3.A.1.5.1)</fullName>
    </submittedName>
</protein>
<dbReference type="InterPro" id="IPR011604">
    <property type="entry name" value="PDDEXK-like_dom_sf"/>
</dbReference>
<feature type="domain" description="PD-(D/E)XK endonuclease-like" evidence="1">
    <location>
        <begin position="3"/>
        <end position="144"/>
    </location>
</feature>
<proteinExistence type="predicted"/>
<sequence>MALHSLLQYLAPVKPEEREETGYFSLKKILPDQSEDHQLLVKKALSILNGEDAKILFGENSRAELPIFVHGEKDGSPVTIIGRIDRTIAENYSVLLVDFKSSANIPASPEQTSQQYLIQMGLYLRCGEKLFPDHSVSTAIYWTENQTMMPLQNDLVLEATKGFNIT</sequence>
<name>A0A3B0TGJ8_9ZZZZ</name>
<evidence type="ECO:0000259" key="1">
    <source>
        <dbReference type="Pfam" id="PF12705"/>
    </source>
</evidence>
<organism evidence="2">
    <name type="scientific">hydrothermal vent metagenome</name>
    <dbReference type="NCBI Taxonomy" id="652676"/>
    <lineage>
        <taxon>unclassified sequences</taxon>
        <taxon>metagenomes</taxon>
        <taxon>ecological metagenomes</taxon>
    </lineage>
</organism>
<dbReference type="EMBL" id="UOEQ01000151">
    <property type="protein sequence ID" value="VAW17771.1"/>
    <property type="molecule type" value="Genomic_DNA"/>
</dbReference>
<dbReference type="Gene3D" id="3.90.320.10">
    <property type="match status" value="1"/>
</dbReference>
<gene>
    <name evidence="2" type="ORF">MNBD_ALPHA11-1635</name>
</gene>
<dbReference type="InterPro" id="IPR038726">
    <property type="entry name" value="PDDEXK_AddAB-type"/>
</dbReference>
<dbReference type="Pfam" id="PF12705">
    <property type="entry name" value="PDDEXK_1"/>
    <property type="match status" value="1"/>
</dbReference>
<dbReference type="AlphaFoldDB" id="A0A3B0TGJ8"/>
<accession>A0A3B0TGJ8</accession>
<reference evidence="2" key="1">
    <citation type="submission" date="2018-06" db="EMBL/GenBank/DDBJ databases">
        <authorList>
            <person name="Zhirakovskaya E."/>
        </authorList>
    </citation>
    <scope>NUCLEOTIDE SEQUENCE</scope>
</reference>
<evidence type="ECO:0000313" key="2">
    <source>
        <dbReference type="EMBL" id="VAW17771.1"/>
    </source>
</evidence>